<dbReference type="Proteomes" id="UP000789901">
    <property type="component" value="Unassembled WGS sequence"/>
</dbReference>
<keyword evidence="2" id="KW-1185">Reference proteome</keyword>
<evidence type="ECO:0000313" key="2">
    <source>
        <dbReference type="Proteomes" id="UP000789901"/>
    </source>
</evidence>
<comment type="caution">
    <text evidence="1">The sequence shown here is derived from an EMBL/GenBank/DDBJ whole genome shotgun (WGS) entry which is preliminary data.</text>
</comment>
<accession>A0ABN7XB84</accession>
<proteinExistence type="predicted"/>
<dbReference type="EMBL" id="CAJVQB010111638">
    <property type="protein sequence ID" value="CAG8852412.1"/>
    <property type="molecule type" value="Genomic_DNA"/>
</dbReference>
<gene>
    <name evidence="1" type="ORF">GMARGA_LOCUS41233</name>
</gene>
<name>A0ABN7XB84_GIGMA</name>
<feature type="non-terminal residue" evidence="1">
    <location>
        <position position="95"/>
    </location>
</feature>
<sequence>RKSGTRNEKQYKKVLEQETAPFSGIRNKETEQEKGIFQVLKKKVISVKAWLAEWRSHVRAWRKISKAINAISNWLWLLEDLAIEKLKSNQLIVKK</sequence>
<evidence type="ECO:0000313" key="1">
    <source>
        <dbReference type="EMBL" id="CAG8852412.1"/>
    </source>
</evidence>
<organism evidence="1 2">
    <name type="scientific">Gigaspora margarita</name>
    <dbReference type="NCBI Taxonomy" id="4874"/>
    <lineage>
        <taxon>Eukaryota</taxon>
        <taxon>Fungi</taxon>
        <taxon>Fungi incertae sedis</taxon>
        <taxon>Mucoromycota</taxon>
        <taxon>Glomeromycotina</taxon>
        <taxon>Glomeromycetes</taxon>
        <taxon>Diversisporales</taxon>
        <taxon>Gigasporaceae</taxon>
        <taxon>Gigaspora</taxon>
    </lineage>
</organism>
<feature type="non-terminal residue" evidence="1">
    <location>
        <position position="1"/>
    </location>
</feature>
<reference evidence="1 2" key="1">
    <citation type="submission" date="2021-06" db="EMBL/GenBank/DDBJ databases">
        <authorList>
            <person name="Kallberg Y."/>
            <person name="Tangrot J."/>
            <person name="Rosling A."/>
        </authorList>
    </citation>
    <scope>NUCLEOTIDE SEQUENCE [LARGE SCALE GENOMIC DNA]</scope>
    <source>
        <strain evidence="1 2">120-4 pot B 10/14</strain>
    </source>
</reference>
<protein>
    <submittedName>
        <fullName evidence="1">5052_t:CDS:1</fullName>
    </submittedName>
</protein>